<proteinExistence type="inferred from homology"/>
<reference evidence="9" key="2">
    <citation type="submission" date="2025-08" db="UniProtKB">
        <authorList>
            <consortium name="Ensembl"/>
        </authorList>
    </citation>
    <scope>IDENTIFICATION</scope>
</reference>
<dbReference type="InterPro" id="IPR013149">
    <property type="entry name" value="ADH-like_C"/>
</dbReference>
<dbReference type="Pfam" id="PF00107">
    <property type="entry name" value="ADH_zinc_N"/>
    <property type="match status" value="1"/>
</dbReference>
<dbReference type="PANTHER" id="PTHR44154">
    <property type="entry name" value="QUINONE OXIDOREDUCTASE"/>
    <property type="match status" value="1"/>
</dbReference>
<keyword evidence="4" id="KW-0963">Cytoplasm</keyword>
<keyword evidence="7" id="KW-0007">Acetylation</keyword>
<dbReference type="FunFam" id="3.40.50.720:FF:000244">
    <property type="entry name" value="quinone oxidoreductase"/>
    <property type="match status" value="1"/>
</dbReference>
<organism evidence="9 10">
    <name type="scientific">Cynoglossus semilaevis</name>
    <name type="common">Tongue sole</name>
    <dbReference type="NCBI Taxonomy" id="244447"/>
    <lineage>
        <taxon>Eukaryota</taxon>
        <taxon>Metazoa</taxon>
        <taxon>Chordata</taxon>
        <taxon>Craniata</taxon>
        <taxon>Vertebrata</taxon>
        <taxon>Euteleostomi</taxon>
        <taxon>Actinopterygii</taxon>
        <taxon>Neopterygii</taxon>
        <taxon>Teleostei</taxon>
        <taxon>Neoteleostei</taxon>
        <taxon>Acanthomorphata</taxon>
        <taxon>Carangaria</taxon>
        <taxon>Pleuronectiformes</taxon>
        <taxon>Pleuronectoidei</taxon>
        <taxon>Cynoglossidae</taxon>
        <taxon>Cynoglossinae</taxon>
        <taxon>Cynoglossus</taxon>
    </lineage>
</organism>
<dbReference type="GO" id="GO:0003960">
    <property type="term" value="F:quinone reductase (NADPH) activity"/>
    <property type="evidence" value="ECO:0007669"/>
    <property type="project" value="TreeGrafter"/>
</dbReference>
<dbReference type="CDD" id="cd08253">
    <property type="entry name" value="zeta_crystallin"/>
    <property type="match status" value="1"/>
</dbReference>
<dbReference type="Gene3D" id="3.40.50.720">
    <property type="entry name" value="NAD(P)-binding Rossmann-like Domain"/>
    <property type="match status" value="1"/>
</dbReference>
<evidence type="ECO:0000256" key="5">
    <source>
        <dbReference type="ARBA" id="ARBA00022857"/>
    </source>
</evidence>
<dbReference type="PROSITE" id="PS01162">
    <property type="entry name" value="QOR_ZETA_CRYSTAL"/>
    <property type="match status" value="1"/>
</dbReference>
<dbReference type="GeneTree" id="ENSGT00940000154882"/>
<dbReference type="InterPro" id="IPR051603">
    <property type="entry name" value="Zinc-ADH_QOR/CCCR"/>
</dbReference>
<dbReference type="GO" id="GO:0005829">
    <property type="term" value="C:cytosol"/>
    <property type="evidence" value="ECO:0007669"/>
    <property type="project" value="TreeGrafter"/>
</dbReference>
<name>A0A3P8WMY4_CYNSE</name>
<accession>A0A3P8WMY4</accession>
<dbReference type="InterPro" id="IPR013154">
    <property type="entry name" value="ADH-like_N"/>
</dbReference>
<dbReference type="InterPro" id="IPR020843">
    <property type="entry name" value="ER"/>
</dbReference>
<dbReference type="STRING" id="244447.ENSCSEP00000026876"/>
<evidence type="ECO:0000256" key="6">
    <source>
        <dbReference type="ARBA" id="ARBA00022884"/>
    </source>
</evidence>
<dbReference type="SMART" id="SM00829">
    <property type="entry name" value="PKS_ER"/>
    <property type="match status" value="1"/>
</dbReference>
<evidence type="ECO:0000256" key="7">
    <source>
        <dbReference type="ARBA" id="ARBA00022990"/>
    </source>
</evidence>
<comment type="similarity">
    <text evidence="2">Belongs to the zinc-containing alcohol dehydrogenase family. Quinone oxidoreductase subfamily.</text>
</comment>
<dbReference type="Pfam" id="PF08240">
    <property type="entry name" value="ADH_N"/>
    <property type="match status" value="1"/>
</dbReference>
<evidence type="ECO:0000313" key="10">
    <source>
        <dbReference type="Proteomes" id="UP000265120"/>
    </source>
</evidence>
<evidence type="ECO:0000256" key="4">
    <source>
        <dbReference type="ARBA" id="ARBA00022490"/>
    </source>
</evidence>
<keyword evidence="6" id="KW-0694">RNA-binding</keyword>
<dbReference type="SUPFAM" id="SSF50129">
    <property type="entry name" value="GroES-like"/>
    <property type="match status" value="1"/>
</dbReference>
<evidence type="ECO:0000256" key="2">
    <source>
        <dbReference type="ARBA" id="ARBA00010371"/>
    </source>
</evidence>
<dbReference type="Proteomes" id="UP000265120">
    <property type="component" value="Chromosome 20"/>
</dbReference>
<dbReference type="PANTHER" id="PTHR44154:SF1">
    <property type="entry name" value="QUINONE OXIDOREDUCTASE"/>
    <property type="match status" value="1"/>
</dbReference>
<reference evidence="9" key="3">
    <citation type="submission" date="2025-09" db="UniProtKB">
        <authorList>
            <consortium name="Ensembl"/>
        </authorList>
    </citation>
    <scope>IDENTIFICATION</scope>
</reference>
<evidence type="ECO:0000313" key="9">
    <source>
        <dbReference type="Ensembl" id="ENSCSEP00000026876.1"/>
    </source>
</evidence>
<dbReference type="InterPro" id="IPR036291">
    <property type="entry name" value="NAD(P)-bd_dom_sf"/>
</dbReference>
<evidence type="ECO:0000256" key="3">
    <source>
        <dbReference type="ARBA" id="ARBA00011881"/>
    </source>
</evidence>
<dbReference type="AlphaFoldDB" id="A0A3P8WMY4"/>
<dbReference type="GO" id="GO:0003730">
    <property type="term" value="F:mRNA 3'-UTR binding"/>
    <property type="evidence" value="ECO:0007669"/>
    <property type="project" value="TreeGrafter"/>
</dbReference>
<dbReference type="FunCoup" id="A0A3P8WMY4">
    <property type="interactions" value="1329"/>
</dbReference>
<dbReference type="InterPro" id="IPR002364">
    <property type="entry name" value="Quin_OxRdtase/zeta-crystal_CS"/>
</dbReference>
<keyword evidence="10" id="KW-1185">Reference proteome</keyword>
<dbReference type="GO" id="GO:0008270">
    <property type="term" value="F:zinc ion binding"/>
    <property type="evidence" value="ECO:0007669"/>
    <property type="project" value="InterPro"/>
</dbReference>
<sequence>MASGSSRLVMRAIRVSEFGAPSVLKLCSDVPVPQPGHRQVLIRVHACGVNPVETYIRAGVYSRKPTLPYTPGTDVAGVVENVGEGVVSVKAGDRVFTTATESGAYAEFTVAADESVHKLPDALDFTQGAAVGIPYFTAHRALIQKGRSKAGETVLIHGASGGVGVAACQLSRALGLKVLGTAGTAEGMKLVLNNGAHVVFNHREEGYTEKILEATGGRGVDVVVEMLSNINLSKDLQMLAYGGRVMVVGCRGTVEINPRDTMAKESSITGVALFHATMEEKKESAAFIYAGMEAGWLRPVVGQQYPLDKASQAHHDIIESPGAAGKMVLLP</sequence>
<evidence type="ECO:0000259" key="8">
    <source>
        <dbReference type="SMART" id="SM00829"/>
    </source>
</evidence>
<dbReference type="GO" id="GO:0070402">
    <property type="term" value="F:NADPH binding"/>
    <property type="evidence" value="ECO:0007669"/>
    <property type="project" value="TreeGrafter"/>
</dbReference>
<protein>
    <submittedName>
        <fullName evidence="9">Crystallin, zeta (quinone reductase)</fullName>
    </submittedName>
</protein>
<keyword evidence="5" id="KW-0521">NADP</keyword>
<dbReference type="OMA" id="KGMTAHY"/>
<dbReference type="InParanoid" id="A0A3P8WMY4"/>
<dbReference type="FunFam" id="3.90.180.10:FF:000016">
    <property type="entry name" value="Quinone oxidoreductase"/>
    <property type="match status" value="1"/>
</dbReference>
<comment type="subunit">
    <text evidence="3">Homotetramer.</text>
</comment>
<dbReference type="InterPro" id="IPR011032">
    <property type="entry name" value="GroES-like_sf"/>
</dbReference>
<dbReference type="Ensembl" id="ENSCSET00000027236.1">
    <property type="protein sequence ID" value="ENSCSEP00000026876.1"/>
    <property type="gene ID" value="ENSCSEG00000017160.1"/>
</dbReference>
<evidence type="ECO:0000256" key="1">
    <source>
        <dbReference type="ARBA" id="ARBA00004496"/>
    </source>
</evidence>
<dbReference type="SUPFAM" id="SSF51735">
    <property type="entry name" value="NAD(P)-binding Rossmann-fold domains"/>
    <property type="match status" value="1"/>
</dbReference>
<feature type="domain" description="Enoyl reductase (ER)" evidence="8">
    <location>
        <begin position="19"/>
        <end position="329"/>
    </location>
</feature>
<comment type="subcellular location">
    <subcellularLocation>
        <location evidence="1">Cytoplasm</location>
    </subcellularLocation>
</comment>
<reference evidence="9 10" key="1">
    <citation type="journal article" date="2014" name="Nat. Genet.">
        <title>Whole-genome sequence of a flatfish provides insights into ZW sex chromosome evolution and adaptation to a benthic lifestyle.</title>
        <authorList>
            <person name="Chen S."/>
            <person name="Zhang G."/>
            <person name="Shao C."/>
            <person name="Huang Q."/>
            <person name="Liu G."/>
            <person name="Zhang P."/>
            <person name="Song W."/>
            <person name="An N."/>
            <person name="Chalopin D."/>
            <person name="Volff J.N."/>
            <person name="Hong Y."/>
            <person name="Li Q."/>
            <person name="Sha Z."/>
            <person name="Zhou H."/>
            <person name="Xie M."/>
            <person name="Yu Q."/>
            <person name="Liu Y."/>
            <person name="Xiang H."/>
            <person name="Wang N."/>
            <person name="Wu K."/>
            <person name="Yang C."/>
            <person name="Zhou Q."/>
            <person name="Liao X."/>
            <person name="Yang L."/>
            <person name="Hu Q."/>
            <person name="Zhang J."/>
            <person name="Meng L."/>
            <person name="Jin L."/>
            <person name="Tian Y."/>
            <person name="Lian J."/>
            <person name="Yang J."/>
            <person name="Miao G."/>
            <person name="Liu S."/>
            <person name="Liang Z."/>
            <person name="Yan F."/>
            <person name="Li Y."/>
            <person name="Sun B."/>
            <person name="Zhang H."/>
            <person name="Zhang J."/>
            <person name="Zhu Y."/>
            <person name="Du M."/>
            <person name="Zhao Y."/>
            <person name="Schartl M."/>
            <person name="Tang Q."/>
            <person name="Wang J."/>
        </authorList>
    </citation>
    <scope>NUCLEOTIDE SEQUENCE</scope>
</reference>
<dbReference type="Gene3D" id="3.90.180.10">
    <property type="entry name" value="Medium-chain alcohol dehydrogenases, catalytic domain"/>
    <property type="match status" value="1"/>
</dbReference>